<dbReference type="Proteomes" id="UP001153678">
    <property type="component" value="Unassembled WGS sequence"/>
</dbReference>
<protein>
    <submittedName>
        <fullName evidence="3">14947_t:CDS:1</fullName>
    </submittedName>
</protein>
<gene>
    <name evidence="3" type="ORF">FWILDA_LOCUS7748</name>
</gene>
<evidence type="ECO:0000313" key="3">
    <source>
        <dbReference type="EMBL" id="CAI2176770.1"/>
    </source>
</evidence>
<proteinExistence type="predicted"/>
<accession>A0A9W4SPD9</accession>
<keyword evidence="1" id="KW-0175">Coiled coil</keyword>
<dbReference type="AlphaFoldDB" id="A0A9W4SPD9"/>
<evidence type="ECO:0000313" key="4">
    <source>
        <dbReference type="Proteomes" id="UP001153678"/>
    </source>
</evidence>
<evidence type="ECO:0000256" key="1">
    <source>
        <dbReference type="SAM" id="Coils"/>
    </source>
</evidence>
<evidence type="ECO:0000256" key="2">
    <source>
        <dbReference type="SAM" id="MobiDB-lite"/>
    </source>
</evidence>
<keyword evidence="4" id="KW-1185">Reference proteome</keyword>
<name>A0A9W4SPD9_9GLOM</name>
<comment type="caution">
    <text evidence="3">The sequence shown here is derived from an EMBL/GenBank/DDBJ whole genome shotgun (WGS) entry which is preliminary data.</text>
</comment>
<feature type="region of interest" description="Disordered" evidence="2">
    <location>
        <begin position="252"/>
        <end position="271"/>
    </location>
</feature>
<dbReference type="EMBL" id="CAMKVN010001554">
    <property type="protein sequence ID" value="CAI2176770.1"/>
    <property type="molecule type" value="Genomic_DNA"/>
</dbReference>
<sequence length="271" mass="32084">MKKNLEKTEKLEQLIKTELKKKVKGPVIWSKDLEITRFATDKNYAIIFNRQAFRLITYEFVNEEQIKITSIRRYPDSSLLFKYSTLERAHEEAKKVEEGIKTQYELQELKSKELPELEENLIREKNKRLEDKKDEFVEKRSTATNKKEKAQKKLRIYLSSVRRQNDDDLKDSELTKLLNEICEKQQEITLLERKYESQILKEGSQIPVREENINSEENKALELQVDKTEVQIGFPTPQQVVELGKKIVDQKLETQEQEQQTQQEVPPKGNN</sequence>
<organism evidence="3 4">
    <name type="scientific">Funneliformis geosporum</name>
    <dbReference type="NCBI Taxonomy" id="1117311"/>
    <lineage>
        <taxon>Eukaryota</taxon>
        <taxon>Fungi</taxon>
        <taxon>Fungi incertae sedis</taxon>
        <taxon>Mucoromycota</taxon>
        <taxon>Glomeromycotina</taxon>
        <taxon>Glomeromycetes</taxon>
        <taxon>Glomerales</taxon>
        <taxon>Glomeraceae</taxon>
        <taxon>Funneliformis</taxon>
    </lineage>
</organism>
<feature type="coiled-coil region" evidence="1">
    <location>
        <begin position="119"/>
        <end position="153"/>
    </location>
</feature>
<reference evidence="3" key="1">
    <citation type="submission" date="2022-08" db="EMBL/GenBank/DDBJ databases">
        <authorList>
            <person name="Kallberg Y."/>
            <person name="Tangrot J."/>
            <person name="Rosling A."/>
        </authorList>
    </citation>
    <scope>NUCLEOTIDE SEQUENCE</scope>
    <source>
        <strain evidence="3">Wild A</strain>
    </source>
</reference>